<dbReference type="Proteomes" id="UP000187203">
    <property type="component" value="Unassembled WGS sequence"/>
</dbReference>
<accession>A0A1R3L3U4</accession>
<protein>
    <submittedName>
        <fullName evidence="1">Uncharacterized protein</fullName>
    </submittedName>
</protein>
<name>A0A1R3L3U4_9ROSI</name>
<sequence length="29" mass="3172">MNRPPLGLAPVLASEFDKDSHYSGRDKGL</sequence>
<gene>
    <name evidence="1" type="ORF">COLO4_00553</name>
</gene>
<dbReference type="EMBL" id="AWUE01002697">
    <property type="protein sequence ID" value="OMP13958.1"/>
    <property type="molecule type" value="Genomic_DNA"/>
</dbReference>
<keyword evidence="2" id="KW-1185">Reference proteome</keyword>
<proteinExistence type="predicted"/>
<organism evidence="1 2">
    <name type="scientific">Corchorus olitorius</name>
    <dbReference type="NCBI Taxonomy" id="93759"/>
    <lineage>
        <taxon>Eukaryota</taxon>
        <taxon>Viridiplantae</taxon>
        <taxon>Streptophyta</taxon>
        <taxon>Embryophyta</taxon>
        <taxon>Tracheophyta</taxon>
        <taxon>Spermatophyta</taxon>
        <taxon>Magnoliopsida</taxon>
        <taxon>eudicotyledons</taxon>
        <taxon>Gunneridae</taxon>
        <taxon>Pentapetalae</taxon>
        <taxon>rosids</taxon>
        <taxon>malvids</taxon>
        <taxon>Malvales</taxon>
        <taxon>Malvaceae</taxon>
        <taxon>Grewioideae</taxon>
        <taxon>Apeibeae</taxon>
        <taxon>Corchorus</taxon>
    </lineage>
</organism>
<comment type="caution">
    <text evidence="1">The sequence shown here is derived from an EMBL/GenBank/DDBJ whole genome shotgun (WGS) entry which is preliminary data.</text>
</comment>
<evidence type="ECO:0000313" key="1">
    <source>
        <dbReference type="EMBL" id="OMP13958.1"/>
    </source>
</evidence>
<dbReference type="AlphaFoldDB" id="A0A1R3L3U4"/>
<reference evidence="2" key="1">
    <citation type="submission" date="2013-09" db="EMBL/GenBank/DDBJ databases">
        <title>Corchorus olitorius genome sequencing.</title>
        <authorList>
            <person name="Alam M."/>
            <person name="Haque M.S."/>
            <person name="Islam M.S."/>
            <person name="Emdad E.M."/>
            <person name="Islam M.M."/>
            <person name="Ahmed B."/>
            <person name="Halim A."/>
            <person name="Hossen Q.M.M."/>
            <person name="Hossain M.Z."/>
            <person name="Ahmed R."/>
            <person name="Khan M.M."/>
            <person name="Islam R."/>
            <person name="Rashid M.M."/>
            <person name="Khan S.A."/>
            <person name="Rahman M.S."/>
            <person name="Alam M."/>
            <person name="Yahiya A.S."/>
            <person name="Khan M.S."/>
            <person name="Azam M.S."/>
            <person name="Haque T."/>
            <person name="Lashkar M.Z.H."/>
            <person name="Akhand A.I."/>
            <person name="Morshed G."/>
            <person name="Roy S."/>
            <person name="Uddin K.S."/>
            <person name="Rabeya T."/>
            <person name="Hossain A.S."/>
            <person name="Chowdhury A."/>
            <person name="Snigdha A.R."/>
            <person name="Mortoza M.S."/>
            <person name="Matin S.A."/>
            <person name="Hoque S.M.E."/>
            <person name="Islam M.K."/>
            <person name="Roy D.K."/>
            <person name="Haider R."/>
            <person name="Moosa M.M."/>
            <person name="Elias S.M."/>
            <person name="Hasan A.M."/>
            <person name="Jahan S."/>
            <person name="Shafiuddin M."/>
            <person name="Mahmood N."/>
            <person name="Shommy N.S."/>
        </authorList>
    </citation>
    <scope>NUCLEOTIDE SEQUENCE [LARGE SCALE GENOMIC DNA]</scope>
    <source>
        <strain evidence="2">cv. O-4</strain>
    </source>
</reference>
<evidence type="ECO:0000313" key="2">
    <source>
        <dbReference type="Proteomes" id="UP000187203"/>
    </source>
</evidence>